<sequence length="189" mass="21244">MGIPSFLALPAARSDWADCMPCHPLGHMLLWTALLFLAPVPGTRAVLPKAEVKLQPAWINVLQEDSVTLTCQGDHDPGNTTTQWFHNGNFTWTENQPSFSFKARRASSGYYRCQTAYSSLSDPVHLDVISGPAILFIFPPWYQITFYLAMGLLFAVDTGLYFSVQRDLQCSKGEWKNSKVRWSQGPQDK</sequence>
<dbReference type="Pfam" id="PF13895">
    <property type="entry name" value="Ig_2"/>
    <property type="match status" value="1"/>
</dbReference>
<keyword evidence="7 13" id="KW-1133">Transmembrane helix</keyword>
<evidence type="ECO:0000313" key="17">
    <source>
        <dbReference type="Ensembl" id="ENSSSCP00065023691.1"/>
    </source>
</evidence>
<dbReference type="InterPro" id="IPR050488">
    <property type="entry name" value="Ig_Fc_receptor"/>
</dbReference>
<dbReference type="FunFam" id="2.60.40.10:FF:000356">
    <property type="entry name" value="Low affinity immunoglobulin gamma Fc region receptor III-A"/>
    <property type="match status" value="1"/>
</dbReference>
<dbReference type="InterPro" id="IPR036179">
    <property type="entry name" value="Ig-like_dom_sf"/>
</dbReference>
<gene>
    <name evidence="17" type="primary">FCGR2B</name>
</gene>
<evidence type="ECO:0000256" key="1">
    <source>
        <dbReference type="ARBA" id="ARBA00004251"/>
    </source>
</evidence>
<keyword evidence="11" id="KW-0325">Glycoprotein</keyword>
<evidence type="ECO:0000256" key="11">
    <source>
        <dbReference type="ARBA" id="ARBA00023180"/>
    </source>
</evidence>
<organism evidence="16 18">
    <name type="scientific">Sus scrofa</name>
    <name type="common">Pig</name>
    <dbReference type="NCBI Taxonomy" id="9823"/>
    <lineage>
        <taxon>Eukaryota</taxon>
        <taxon>Metazoa</taxon>
        <taxon>Chordata</taxon>
        <taxon>Craniata</taxon>
        <taxon>Vertebrata</taxon>
        <taxon>Euteleostomi</taxon>
        <taxon>Mammalia</taxon>
        <taxon>Eutheria</taxon>
        <taxon>Laurasiatheria</taxon>
        <taxon>Artiodactyla</taxon>
        <taxon>Suina</taxon>
        <taxon>Suidae</taxon>
        <taxon>Sus</taxon>
    </lineage>
</organism>
<keyword evidence="3" id="KW-0390">IgG-binding protein</keyword>
<dbReference type="Proteomes" id="UP000694725">
    <property type="component" value="Unplaced"/>
</dbReference>
<dbReference type="Proteomes" id="UP000694724">
    <property type="component" value="Unplaced"/>
</dbReference>
<evidence type="ECO:0000256" key="9">
    <source>
        <dbReference type="ARBA" id="ARBA00023157"/>
    </source>
</evidence>
<dbReference type="PROSITE" id="PS50835">
    <property type="entry name" value="IG_LIKE"/>
    <property type="match status" value="1"/>
</dbReference>
<evidence type="ECO:0000313" key="18">
    <source>
        <dbReference type="Proteomes" id="UP000694724"/>
    </source>
</evidence>
<evidence type="ECO:0000256" key="8">
    <source>
        <dbReference type="ARBA" id="ARBA00023136"/>
    </source>
</evidence>
<evidence type="ECO:0000313" key="16">
    <source>
        <dbReference type="Ensembl" id="ENSSSCP00055000779.1"/>
    </source>
</evidence>
<evidence type="ECO:0000256" key="12">
    <source>
        <dbReference type="ARBA" id="ARBA00023319"/>
    </source>
</evidence>
<dbReference type="Proteomes" id="UP000694722">
    <property type="component" value="Unplaced"/>
</dbReference>
<evidence type="ECO:0000256" key="13">
    <source>
        <dbReference type="SAM" id="Phobius"/>
    </source>
</evidence>
<evidence type="ECO:0000256" key="2">
    <source>
        <dbReference type="ARBA" id="ARBA00022475"/>
    </source>
</evidence>
<protein>
    <submittedName>
        <fullName evidence="16">Fc gamma receptor IIb</fullName>
    </submittedName>
</protein>
<dbReference type="InterPro" id="IPR007110">
    <property type="entry name" value="Ig-like_dom"/>
</dbReference>
<keyword evidence="4 13" id="KW-0812">Transmembrane</keyword>
<reference evidence="16" key="1">
    <citation type="submission" date="2025-05" db="UniProtKB">
        <authorList>
            <consortium name="Ensembl"/>
        </authorList>
    </citation>
    <scope>IDENTIFICATION</scope>
</reference>
<evidence type="ECO:0000256" key="3">
    <source>
        <dbReference type="ARBA" id="ARBA00022652"/>
    </source>
</evidence>
<dbReference type="InterPro" id="IPR013783">
    <property type="entry name" value="Ig-like_fold"/>
</dbReference>
<dbReference type="PANTHER" id="PTHR11481:SF97">
    <property type="entry name" value="LOW AFFINITY IMMUNOGLOBULIN GAMMA FC REGION RECEPTOR II-B-RELATED"/>
    <property type="match status" value="1"/>
</dbReference>
<dbReference type="SUPFAM" id="SSF48726">
    <property type="entry name" value="Immunoglobulin"/>
    <property type="match status" value="1"/>
</dbReference>
<dbReference type="GO" id="GO:0005886">
    <property type="term" value="C:plasma membrane"/>
    <property type="evidence" value="ECO:0007669"/>
    <property type="project" value="UniProtKB-SubCell"/>
</dbReference>
<evidence type="ECO:0000256" key="5">
    <source>
        <dbReference type="ARBA" id="ARBA00022729"/>
    </source>
</evidence>
<evidence type="ECO:0000256" key="10">
    <source>
        <dbReference type="ARBA" id="ARBA00023170"/>
    </source>
</evidence>
<evidence type="ECO:0000259" key="15">
    <source>
        <dbReference type="PROSITE" id="PS50835"/>
    </source>
</evidence>
<comment type="subcellular location">
    <subcellularLocation>
        <location evidence="1">Cell membrane</location>
        <topology evidence="1">Single-pass type I membrane protein</topology>
    </subcellularLocation>
</comment>
<dbReference type="PANTHER" id="PTHR11481">
    <property type="entry name" value="IMMUNOGLOBULIN FC RECEPTOR"/>
    <property type="match status" value="1"/>
</dbReference>
<feature type="signal peptide" evidence="14">
    <location>
        <begin position="1"/>
        <end position="45"/>
    </location>
</feature>
<name>A0A8D1PD70_PIG</name>
<keyword evidence="8 13" id="KW-0472">Membrane</keyword>
<proteinExistence type="predicted"/>
<feature type="transmembrane region" description="Helical" evidence="13">
    <location>
        <begin position="141"/>
        <end position="162"/>
    </location>
</feature>
<evidence type="ECO:0000256" key="7">
    <source>
        <dbReference type="ARBA" id="ARBA00022989"/>
    </source>
</evidence>
<keyword evidence="9" id="KW-1015">Disulfide bond</keyword>
<evidence type="ECO:0000256" key="4">
    <source>
        <dbReference type="ARBA" id="ARBA00022692"/>
    </source>
</evidence>
<keyword evidence="10" id="KW-0675">Receptor</keyword>
<evidence type="ECO:0000256" key="6">
    <source>
        <dbReference type="ARBA" id="ARBA00022737"/>
    </source>
</evidence>
<dbReference type="GO" id="GO:0019864">
    <property type="term" value="F:IgG binding"/>
    <property type="evidence" value="ECO:0007669"/>
    <property type="project" value="UniProtKB-KW"/>
</dbReference>
<keyword evidence="6" id="KW-0677">Repeat</keyword>
<dbReference type="Gene3D" id="2.60.40.10">
    <property type="entry name" value="Immunoglobulins"/>
    <property type="match status" value="1"/>
</dbReference>
<dbReference type="Ensembl" id="ENSSSCT00065054502.1">
    <property type="protein sequence ID" value="ENSSSCP00065023691.1"/>
    <property type="gene ID" value="ENSSSCG00065039774.1"/>
</dbReference>
<dbReference type="Ensembl" id="ENSSSCT00040049531.1">
    <property type="protein sequence ID" value="ENSSSCP00040020573.1"/>
    <property type="gene ID" value="ENSSSCG00040037006.1"/>
</dbReference>
<evidence type="ECO:0000256" key="14">
    <source>
        <dbReference type="SAM" id="SignalP"/>
    </source>
</evidence>
<accession>A0A8D1PD70</accession>
<dbReference type="AlphaFoldDB" id="A0A8D1PD70"/>
<keyword evidence="5 14" id="KW-0732">Signal</keyword>
<dbReference type="Ensembl" id="ENSSSCT00055001070.1">
    <property type="protein sequence ID" value="ENSSSCP00055000779.1"/>
    <property type="gene ID" value="ENSSSCG00055000632.1"/>
</dbReference>
<feature type="chain" id="PRO_5044687771" evidence="14">
    <location>
        <begin position="46"/>
        <end position="189"/>
    </location>
</feature>
<keyword evidence="12" id="KW-0393">Immunoglobulin domain</keyword>
<feature type="domain" description="Ig-like" evidence="15">
    <location>
        <begin position="48"/>
        <end position="130"/>
    </location>
</feature>
<keyword evidence="2" id="KW-1003">Cell membrane</keyword>